<dbReference type="GO" id="GO:0051082">
    <property type="term" value="F:unfolded protein binding"/>
    <property type="evidence" value="ECO:0007669"/>
    <property type="project" value="TreeGrafter"/>
</dbReference>
<accession>A0AAN7W5L7</accession>
<evidence type="ECO:0000256" key="3">
    <source>
        <dbReference type="ARBA" id="ARBA00008742"/>
    </source>
</evidence>
<comment type="function">
    <text evidence="14">Essential for the control of the cell cycle at the G1/S (start) transition. Interacts with the CDC28 protein kinase to form MPF.</text>
</comment>
<dbReference type="Pfam" id="PF00134">
    <property type="entry name" value="Cyclin_N"/>
    <property type="match status" value="1"/>
</dbReference>
<keyword evidence="6" id="KW-0132">Cell division</keyword>
<sequence>MCITATNDTSNINNRRTSPINNDRTTISDNNCSAMLTDVTNKKKYSYPTSYHRRFTSNNNNASSTATISTSTSTTNTNINTNTNTNTNTVYTSLSSKRPSYKNKLTFGDATSIELVKNRQRKILNDINRLNYAISEINKTISQLQNIELIQLSKDTTEMNDEIHSISRDINLCDDEIQSIDDEIIKLEQKDKMFITNETLRHKIECQDLFNVLDLRLIDKKTSLKTEMEQILDDFKPSTDLVNDIKRYNEQINLYRCELNKLKVENGNKLRSKEKDELVPNLEKFKSERDTKLNNLLTQNVKLKSTLDEIALEREKFQKDIDDLNLEIAGHKDRIDTLEKEISQLTINTTPPLIIRSQELKNQLDNSNSEIDEIQIKYRIIKDQYTLQLNKLTHEKKRNKALTRQTYYPIELSNSELLSHFNTIKEYNEDITIDCMRQFKKFRPDVKLIDQQPEMVPQLTRQSMISFLYKISILSKVTNGIFYHATRLYDRYCSKRIILRDQAKLVLASCLWLAAKTYGGCNHIINNYVIPTGGRFYGPNPRARIPRLSELVHYCNNENNINDTHNSNLGKNNHFDESMFCQMELHILETLNWNVYEPMINDLILNVDENCLIQYELYQSQLQNRNRCTNNPNTNITAATGSNTAITTNQKNEENKRHSHDSTDTDATVDDIDDLLNEDKELILKIELINLKRFLIDLSCWQYDLLKYDIEDIVSVIFKLINTFGGHDVSPLLSLTTATKATTDITLSPFMGMSSPSNSKSTIHDNIQTIFINSLINVPQTLLLVYKDKHGIIPFIFKVKEYYTNLQMMNIMDVTRNRFPSTQYFDSYNSNNNHFTDTSSIESSPSLSVRTPSKQQFNISTGSTNSITVSASNNYVNTTNINNAITNTVSSITSNIHNSGNKTESSIFSNHHYPYVNGSTSFTTNTASPITPQLFTFPVNKNDTNDKENDVVLTNKIVSLSHANSSSSKFHHNNYDIFKKESTILGATTTSQQNSLNNHLIDKVLQHVLAIDDGSYNTQIKDSHDSSINISSTGTSTSNIEIRKGDDNNRYNDNDNNNTNDDDDNALVKRENTDSNLTIVGTWSSKSNQVFTGPGFYDPVDELLIEPSLPGISYSFTENGWFEEASYQVSGNPRNPACPSAAMTFQHGTYKIYDNGTLILTPISVDGRQLVSDPCKDNGTSSYNRYFQEETFKSYEVMLDDYYGIYKLILYQFNGAPLQPLYLAYRPPLMLPTETLNPTATTTSGTGSTSTDSKVKRDSLSNLVKRSLENKYKTNAIKQPSKSFFMSNIFWYISASVIGLGSLLFFIY</sequence>
<evidence type="ECO:0000256" key="5">
    <source>
        <dbReference type="ARBA" id="ARBA00017291"/>
    </source>
</evidence>
<comment type="subcellular location">
    <subcellularLocation>
        <location evidence="1">Endoplasmic reticulum membrane</location>
        <topology evidence="1">Single-pass type I membrane protein</topology>
    </subcellularLocation>
</comment>
<feature type="coiled-coil region" evidence="16">
    <location>
        <begin position="293"/>
        <end position="384"/>
    </location>
</feature>
<evidence type="ECO:0000256" key="12">
    <source>
        <dbReference type="ARBA" id="ARBA00023136"/>
    </source>
</evidence>
<feature type="region of interest" description="Disordered" evidence="17">
    <location>
        <begin position="1236"/>
        <end position="1258"/>
    </location>
</feature>
<feature type="compositionally biased region" description="Low complexity" evidence="17">
    <location>
        <begin position="1236"/>
        <end position="1251"/>
    </location>
</feature>
<name>A0AAN7W5L7_9SACH</name>
<dbReference type="SUPFAM" id="SSF47954">
    <property type="entry name" value="Cyclin-like"/>
    <property type="match status" value="1"/>
</dbReference>
<dbReference type="GO" id="GO:0006458">
    <property type="term" value="P:'de novo' protein folding"/>
    <property type="evidence" value="ECO:0007669"/>
    <property type="project" value="InterPro"/>
</dbReference>
<dbReference type="GO" id="GO:0007118">
    <property type="term" value="P:budding cell apical bud growth"/>
    <property type="evidence" value="ECO:0007669"/>
    <property type="project" value="TreeGrafter"/>
</dbReference>
<dbReference type="Pfam" id="PF10681">
    <property type="entry name" value="Rot1"/>
    <property type="match status" value="1"/>
</dbReference>
<evidence type="ECO:0000256" key="6">
    <source>
        <dbReference type="ARBA" id="ARBA00022618"/>
    </source>
</evidence>
<gene>
    <name evidence="20" type="ORF">RI543_000917</name>
</gene>
<dbReference type="InterPro" id="IPR013763">
    <property type="entry name" value="Cyclin-like_dom"/>
</dbReference>
<evidence type="ECO:0000256" key="1">
    <source>
        <dbReference type="ARBA" id="ARBA00004115"/>
    </source>
</evidence>
<dbReference type="InterPro" id="IPR019623">
    <property type="entry name" value="Rot1"/>
</dbReference>
<dbReference type="PANTHER" id="PTHR28090">
    <property type="entry name" value="PROTEIN ROT1"/>
    <property type="match status" value="1"/>
</dbReference>
<feature type="transmembrane region" description="Helical" evidence="18">
    <location>
        <begin position="1289"/>
        <end position="1307"/>
    </location>
</feature>
<keyword evidence="16" id="KW-0175">Coiled coil</keyword>
<evidence type="ECO:0000256" key="17">
    <source>
        <dbReference type="SAM" id="MobiDB-lite"/>
    </source>
</evidence>
<evidence type="ECO:0000256" key="10">
    <source>
        <dbReference type="ARBA" id="ARBA00022989"/>
    </source>
</evidence>
<evidence type="ECO:0000313" key="20">
    <source>
        <dbReference type="EMBL" id="KAK5781731.1"/>
    </source>
</evidence>
<evidence type="ECO:0000256" key="4">
    <source>
        <dbReference type="ARBA" id="ARBA00016195"/>
    </source>
</evidence>
<feature type="domain" description="Cyclin-like" evidence="19">
    <location>
        <begin position="466"/>
        <end position="589"/>
    </location>
</feature>
<dbReference type="Gene3D" id="1.10.472.10">
    <property type="entry name" value="Cyclin-like"/>
    <property type="match status" value="1"/>
</dbReference>
<feature type="compositionally biased region" description="Polar residues" evidence="17">
    <location>
        <begin position="641"/>
        <end position="650"/>
    </location>
</feature>
<evidence type="ECO:0000256" key="2">
    <source>
        <dbReference type="ARBA" id="ARBA00007149"/>
    </source>
</evidence>
<evidence type="ECO:0000256" key="11">
    <source>
        <dbReference type="ARBA" id="ARBA00023127"/>
    </source>
</evidence>
<keyword evidence="8" id="KW-0732">Signal</keyword>
<dbReference type="GO" id="GO:0007089">
    <property type="term" value="P:traversing start control point of mitotic cell cycle"/>
    <property type="evidence" value="ECO:0007669"/>
    <property type="project" value="UniProtKB-ARBA"/>
</dbReference>
<feature type="region of interest" description="Disordered" evidence="17">
    <location>
        <begin position="1"/>
        <end position="24"/>
    </location>
</feature>
<evidence type="ECO:0000256" key="14">
    <source>
        <dbReference type="ARBA" id="ARBA00053308"/>
    </source>
</evidence>
<keyword evidence="12 18" id="KW-0472">Membrane</keyword>
<dbReference type="PANTHER" id="PTHR28090:SF1">
    <property type="entry name" value="PROTEIN ROT1"/>
    <property type="match status" value="1"/>
</dbReference>
<dbReference type="GO" id="GO:0005789">
    <property type="term" value="C:endoplasmic reticulum membrane"/>
    <property type="evidence" value="ECO:0007669"/>
    <property type="project" value="UniProtKB-SubCell"/>
</dbReference>
<keyword evidence="10 18" id="KW-1133">Transmembrane helix</keyword>
<evidence type="ECO:0000256" key="18">
    <source>
        <dbReference type="SAM" id="Phobius"/>
    </source>
</evidence>
<evidence type="ECO:0000256" key="9">
    <source>
        <dbReference type="ARBA" id="ARBA00022824"/>
    </source>
</evidence>
<dbReference type="InterPro" id="IPR036915">
    <property type="entry name" value="Cyclin-like_sf"/>
</dbReference>
<keyword evidence="11 15" id="KW-0195">Cyclin</keyword>
<dbReference type="CDD" id="cd20559">
    <property type="entry name" value="CYCLIN_ScCLN_like"/>
    <property type="match status" value="1"/>
</dbReference>
<evidence type="ECO:0000313" key="21">
    <source>
        <dbReference type="Proteomes" id="UP001306508"/>
    </source>
</evidence>
<protein>
    <recommendedName>
        <fullName evidence="5">Protein ROT1</fullName>
    </recommendedName>
    <alternativeName>
        <fullName evidence="4">Protein rot1</fullName>
    </alternativeName>
</protein>
<feature type="region of interest" description="Disordered" evidence="17">
    <location>
        <begin position="56"/>
        <end position="84"/>
    </location>
</feature>
<organism evidence="20 21">
    <name type="scientific">Arxiozyma heterogenica</name>
    <dbReference type="NCBI Taxonomy" id="278026"/>
    <lineage>
        <taxon>Eukaryota</taxon>
        <taxon>Fungi</taxon>
        <taxon>Dikarya</taxon>
        <taxon>Ascomycota</taxon>
        <taxon>Saccharomycotina</taxon>
        <taxon>Saccharomycetes</taxon>
        <taxon>Saccharomycetales</taxon>
        <taxon>Saccharomycetaceae</taxon>
        <taxon>Arxiozyma</taxon>
    </lineage>
</organism>
<feature type="compositionally biased region" description="Basic and acidic residues" evidence="17">
    <location>
        <begin position="1041"/>
        <end position="1053"/>
    </location>
</feature>
<evidence type="ECO:0000256" key="16">
    <source>
        <dbReference type="SAM" id="Coils"/>
    </source>
</evidence>
<keyword evidence="9" id="KW-0256">Endoplasmic reticulum</keyword>
<evidence type="ECO:0000256" key="8">
    <source>
        <dbReference type="ARBA" id="ARBA00022729"/>
    </source>
</evidence>
<evidence type="ECO:0000259" key="19">
    <source>
        <dbReference type="SMART" id="SM00385"/>
    </source>
</evidence>
<dbReference type="SMART" id="SM00385">
    <property type="entry name" value="CYCLIN"/>
    <property type="match status" value="1"/>
</dbReference>
<evidence type="ECO:0000256" key="7">
    <source>
        <dbReference type="ARBA" id="ARBA00022692"/>
    </source>
</evidence>
<feature type="region of interest" description="Disordered" evidence="17">
    <location>
        <begin position="633"/>
        <end position="665"/>
    </location>
</feature>
<feature type="compositionally biased region" description="Basic and acidic residues" evidence="17">
    <location>
        <begin position="651"/>
        <end position="663"/>
    </location>
</feature>
<feature type="compositionally biased region" description="Low complexity" evidence="17">
    <location>
        <begin position="1026"/>
        <end position="1040"/>
    </location>
</feature>
<dbReference type="Proteomes" id="UP001306508">
    <property type="component" value="Unassembled WGS sequence"/>
</dbReference>
<dbReference type="GO" id="GO:0016538">
    <property type="term" value="F:cyclin-dependent protein serine/threonine kinase regulator activity"/>
    <property type="evidence" value="ECO:0007669"/>
    <property type="project" value="UniProtKB-ARBA"/>
</dbReference>
<dbReference type="FunFam" id="1.10.472.10:FF:000080">
    <property type="entry name" value="G1/S-specific cyclin"/>
    <property type="match status" value="1"/>
</dbReference>
<proteinExistence type="inferred from homology"/>
<evidence type="ECO:0000256" key="13">
    <source>
        <dbReference type="ARBA" id="ARBA00023306"/>
    </source>
</evidence>
<dbReference type="InterPro" id="IPR006671">
    <property type="entry name" value="Cyclin_N"/>
</dbReference>
<feature type="region of interest" description="Disordered" evidence="17">
    <location>
        <begin position="1020"/>
        <end position="1067"/>
    </location>
</feature>
<dbReference type="GO" id="GO:0000307">
    <property type="term" value="C:cyclin-dependent protein kinase holoenzyme complex"/>
    <property type="evidence" value="ECO:0007669"/>
    <property type="project" value="UniProtKB-ARBA"/>
</dbReference>
<dbReference type="EMBL" id="JAWIZZ010000031">
    <property type="protein sequence ID" value="KAK5781731.1"/>
    <property type="molecule type" value="Genomic_DNA"/>
</dbReference>
<comment type="similarity">
    <text evidence="2">Belongs to the ROT1 family.</text>
</comment>
<evidence type="ECO:0000256" key="15">
    <source>
        <dbReference type="RuleBase" id="RU000383"/>
    </source>
</evidence>
<keyword evidence="13" id="KW-0131">Cell cycle</keyword>
<keyword evidence="21" id="KW-1185">Reference proteome</keyword>
<keyword evidence="7 18" id="KW-0812">Transmembrane</keyword>
<comment type="similarity">
    <text evidence="3 15">Belongs to the cyclin family.</text>
</comment>
<reference evidence="21" key="1">
    <citation type="submission" date="2023-07" db="EMBL/GenBank/DDBJ databases">
        <title>A draft genome of Kazachstania heterogenica Y-27499.</title>
        <authorList>
            <person name="Donic C."/>
            <person name="Kralova J.S."/>
            <person name="Fidel L."/>
            <person name="Ben-Dor S."/>
            <person name="Jung S."/>
        </authorList>
    </citation>
    <scope>NUCLEOTIDE SEQUENCE [LARGE SCALE GENOMIC DNA]</scope>
    <source>
        <strain evidence="21">Y27499</strain>
    </source>
</reference>
<comment type="caution">
    <text evidence="20">The sequence shown here is derived from an EMBL/GenBank/DDBJ whole genome shotgun (WGS) entry which is preliminary data.</text>
</comment>